<dbReference type="HAMAP" id="MF_02060">
    <property type="entry name" value="tRNA_methyltr_TrmH"/>
    <property type="match status" value="1"/>
</dbReference>
<evidence type="ECO:0000256" key="1">
    <source>
        <dbReference type="ARBA" id="ARBA00022555"/>
    </source>
</evidence>
<dbReference type="InterPro" id="IPR029028">
    <property type="entry name" value="Alpha/beta_knot_MTases"/>
</dbReference>
<dbReference type="SUPFAM" id="SSF75217">
    <property type="entry name" value="alpha/beta knot"/>
    <property type="match status" value="1"/>
</dbReference>
<evidence type="ECO:0000256" key="6">
    <source>
        <dbReference type="ARBA" id="ARBA00022884"/>
    </source>
</evidence>
<comment type="catalytic activity">
    <reaction evidence="7">
        <text>guanosine(18) in tRNA + S-adenosyl-L-methionine = 2'-O-methylguanosine(18) in tRNA + S-adenosyl-L-homocysteine + H(+)</text>
        <dbReference type="Rhea" id="RHEA:20077"/>
        <dbReference type="Rhea" id="RHEA-COMP:10190"/>
        <dbReference type="Rhea" id="RHEA-COMP:10192"/>
        <dbReference type="ChEBI" id="CHEBI:15378"/>
        <dbReference type="ChEBI" id="CHEBI:57856"/>
        <dbReference type="ChEBI" id="CHEBI:59789"/>
        <dbReference type="ChEBI" id="CHEBI:74269"/>
        <dbReference type="ChEBI" id="CHEBI:74445"/>
        <dbReference type="EC" id="2.1.1.34"/>
    </reaction>
</comment>
<evidence type="ECO:0000256" key="4">
    <source>
        <dbReference type="ARBA" id="ARBA00022691"/>
    </source>
</evidence>
<comment type="function">
    <text evidence="7">Catalyzes the 2'-O methylation of guanosine at position 18 in tRNA.</text>
</comment>
<feature type="binding site" evidence="7">
    <location>
        <position position="165"/>
    </location>
    <ligand>
        <name>S-adenosyl-L-methionine</name>
        <dbReference type="ChEBI" id="CHEBI:59789"/>
    </ligand>
</feature>
<feature type="binding site" evidence="7">
    <location>
        <position position="122"/>
    </location>
    <ligand>
        <name>S-adenosyl-L-methionine</name>
        <dbReference type="ChEBI" id="CHEBI:59789"/>
    </ligand>
</feature>
<reference evidence="9 10" key="1">
    <citation type="submission" date="2018-11" db="EMBL/GenBank/DDBJ databases">
        <title>Whole genome sequencing of an environmental sample.</title>
        <authorList>
            <person name="Sarangi A.N."/>
            <person name="Singh D."/>
            <person name="Tripathy S."/>
        </authorList>
    </citation>
    <scope>NUCLEOTIDE SEQUENCE [LARGE SCALE GENOMIC DNA]</scope>
    <source>
        <strain evidence="9 10">Lakshadweep</strain>
    </source>
</reference>
<dbReference type="PANTHER" id="PTHR43453">
    <property type="entry name" value="RRNA METHYLASE-LIKE"/>
    <property type="match status" value="1"/>
</dbReference>
<sequence length="232" mass="26026">MLGKSMTVSDELALMAYLESFVTSQRLGRIDAVLAHRTRHVTVVAEDFHDPHNASALLRTCDALGIQDVHVVENYNTFKARVGAASGATKWVTQHQYGEPEQDNTLLCCEKLRSQGYLIVATSPHLNAVPPETMPLDQKLAVIFGSEQDGVSQRAIATADYQLKIPMVGFVESLNVSVSAAVCLYTMMQRLKSLEVAWQLSDREKQALRLTWLRQSIQHSAALERRYWQQIR</sequence>
<dbReference type="GO" id="GO:0141100">
    <property type="term" value="F:tRNA (guanine(18)-2'-O)-methyltransferase activity"/>
    <property type="evidence" value="ECO:0007669"/>
    <property type="project" value="UniProtKB-UniRule"/>
</dbReference>
<dbReference type="GO" id="GO:0002938">
    <property type="term" value="P:tRNA guanine ribose methylation"/>
    <property type="evidence" value="ECO:0007669"/>
    <property type="project" value="UniProtKB-UniRule"/>
</dbReference>
<comment type="caution">
    <text evidence="7">Lacks conserved residue(s) required for the propagation of feature annotation.</text>
</comment>
<dbReference type="InterPro" id="IPR001537">
    <property type="entry name" value="SpoU_MeTrfase"/>
</dbReference>
<accession>A0A4Q7E6I8</accession>
<evidence type="ECO:0000256" key="5">
    <source>
        <dbReference type="ARBA" id="ARBA00022694"/>
    </source>
</evidence>
<evidence type="ECO:0000313" key="10">
    <source>
        <dbReference type="Proteomes" id="UP000292459"/>
    </source>
</evidence>
<comment type="caution">
    <text evidence="9">The sequence shown here is derived from an EMBL/GenBank/DDBJ whole genome shotgun (WGS) entry which is preliminary data.</text>
</comment>
<dbReference type="OrthoDB" id="9794400at2"/>
<dbReference type="Gene3D" id="3.40.1280.10">
    <property type="match status" value="1"/>
</dbReference>
<organism evidence="9 10">
    <name type="scientific">Leptolyngbya iicbica LK</name>
    <dbReference type="NCBI Taxonomy" id="2294035"/>
    <lineage>
        <taxon>Bacteria</taxon>
        <taxon>Bacillati</taxon>
        <taxon>Cyanobacteriota</taxon>
        <taxon>Cyanophyceae</taxon>
        <taxon>Leptolyngbyales</taxon>
        <taxon>Leptolyngbyaceae</taxon>
        <taxon>Leptolyngbya group</taxon>
        <taxon>Leptolyngbya</taxon>
        <taxon>Leptolyngbya iicbica</taxon>
    </lineage>
</organism>
<feature type="domain" description="tRNA/rRNA methyltransferase SpoU type" evidence="8">
    <location>
        <begin position="41"/>
        <end position="185"/>
    </location>
</feature>
<dbReference type="PANTHER" id="PTHR43453:SF1">
    <property type="entry name" value="TRNA_RRNA METHYLTRANSFERASE SPOU TYPE DOMAIN-CONTAINING PROTEIN"/>
    <property type="match status" value="1"/>
</dbReference>
<dbReference type="GO" id="GO:0000049">
    <property type="term" value="F:tRNA binding"/>
    <property type="evidence" value="ECO:0007669"/>
    <property type="project" value="UniProtKB-UniRule"/>
</dbReference>
<evidence type="ECO:0000259" key="8">
    <source>
        <dbReference type="Pfam" id="PF00588"/>
    </source>
</evidence>
<keyword evidence="3 7" id="KW-0808">Transferase</keyword>
<dbReference type="RefSeq" id="WP_084606918.1">
    <property type="nucleotide sequence ID" value="NZ_QVFV01000003.1"/>
</dbReference>
<protein>
    <recommendedName>
        <fullName evidence="7">tRNA (guanosine(18)-2'-O)-methyltransferase</fullName>
        <ecNumber evidence="7">2.1.1.34</ecNumber>
    </recommendedName>
    <alternativeName>
        <fullName evidence="7">tRNA [Gm18] methyltransferase</fullName>
    </alternativeName>
</protein>
<dbReference type="AlphaFoldDB" id="A0A4Q7E6I8"/>
<dbReference type="Pfam" id="PF00588">
    <property type="entry name" value="SpoU_methylase"/>
    <property type="match status" value="1"/>
</dbReference>
<gene>
    <name evidence="7" type="primary">trmH</name>
    <name evidence="9" type="ORF">DYY88_15615</name>
</gene>
<dbReference type="Proteomes" id="UP000292459">
    <property type="component" value="Unassembled WGS sequence"/>
</dbReference>
<dbReference type="InterPro" id="IPR033671">
    <property type="entry name" value="TrmH"/>
</dbReference>
<dbReference type="InterPro" id="IPR029026">
    <property type="entry name" value="tRNA_m1G_MTases_N"/>
</dbReference>
<feature type="binding site" evidence="7">
    <location>
        <position position="174"/>
    </location>
    <ligand>
        <name>S-adenosyl-L-methionine</name>
        <dbReference type="ChEBI" id="CHEBI:59789"/>
    </ligand>
</feature>
<proteinExistence type="inferred from homology"/>
<keyword evidence="10" id="KW-1185">Reference proteome</keyword>
<evidence type="ECO:0000256" key="2">
    <source>
        <dbReference type="ARBA" id="ARBA00022603"/>
    </source>
</evidence>
<dbReference type="CDD" id="cd18092">
    <property type="entry name" value="SpoU-like_TrmH"/>
    <property type="match status" value="1"/>
</dbReference>
<dbReference type="EC" id="2.1.1.34" evidence="7"/>
<keyword evidence="1 7" id="KW-0820">tRNA-binding</keyword>
<evidence type="ECO:0000256" key="7">
    <source>
        <dbReference type="HAMAP-Rule" id="MF_02060"/>
    </source>
</evidence>
<name>A0A4Q7E6I8_9CYAN</name>
<evidence type="ECO:0000256" key="3">
    <source>
        <dbReference type="ARBA" id="ARBA00022679"/>
    </source>
</evidence>
<keyword evidence="5 7" id="KW-0819">tRNA processing</keyword>
<keyword evidence="6 7" id="KW-0694">RNA-binding</keyword>
<comment type="similarity">
    <text evidence="7">Belongs to the class IV-like SAM-binding methyltransferase superfamily. RNA methyltransferase TrmH family.</text>
</comment>
<keyword evidence="2 7" id="KW-0489">Methyltransferase</keyword>
<dbReference type="EMBL" id="QVFV01000003">
    <property type="protein sequence ID" value="RZM77972.1"/>
    <property type="molecule type" value="Genomic_DNA"/>
</dbReference>
<keyword evidence="4 7" id="KW-0949">S-adenosyl-L-methionine</keyword>
<evidence type="ECO:0000313" key="9">
    <source>
        <dbReference type="EMBL" id="RZM77972.1"/>
    </source>
</evidence>